<proteinExistence type="predicted"/>
<dbReference type="EMBL" id="JANJQO010002273">
    <property type="protein sequence ID" value="KAJ2967500.1"/>
    <property type="molecule type" value="Genomic_DNA"/>
</dbReference>
<dbReference type="Proteomes" id="UP001143910">
    <property type="component" value="Unassembled WGS sequence"/>
</dbReference>
<evidence type="ECO:0000313" key="2">
    <source>
        <dbReference type="Proteomes" id="UP001143910"/>
    </source>
</evidence>
<accession>A0ACC1MKP1</accession>
<sequence>MAFMVKNPGLMPGFDALKSGEVSKRRKGIEEILMGCWRSCVEAGNGLGPPPPPHQRSVPPDFSRDLPGDPADLPFVADAIIANPPSFAHIHVAEKLGIPLHMMFTMPWTPTRAFQHPLANIQSTSLDDTLTNNLTYTLVEIMTWQGLGDVINRFREKALELPTLSPLWAPGLLTRLKISYTYCWSPALIAKPNDWGNNIDISGFYFLDLASSFTPEPDLDAFLNAGPPPVYIGFGSIVVDDPNAMTRMIFDAIHLAGVRALVSKGWGGLGADDVGLPEGVFMLGNVPHDWLFQHVSAVVHHGGAGTTAAGIKAGKPTFVVPFFGDQPFWGAMIARAGAGPDPIPYKDLTVEKLAEAIKMCIEPGTIEQAKVLGQKIREEKGTDEGGYSFHKHLDADKLRYRPCEYNTEDQPTDPVSAGAAAILLSLGTIGMAIADMPRDIWKSHKKHKKAAVGETSDTASTSRPTETSSQISHDNSSEHRQSISQEANASQSSLSLATPDTPPTGAQTPTTQSEQQRTMSPRHNSVRDSPMSPSAAFTMESAVGTAKGVNRIIDAGIKSPMNFCLGMAKGFRNMPRLYNDDLVRPVDKVTDLSSGIKVAGKELGYGFFDGVAGLVMQPLHGAEKDGAVGLVKGVGKGIGGLILKPAAGIFGLPAYAMQGFHAEIGKHFSRSVYNYIISSRIKQGAIDIQNSSEGEREDILRRWNNLKFDLSSFYHLKRKMGGTDGPFPPPPPFVAEDDSDTVSIMDRGFSKPRTSWLQTRHLTTEQRRRMVEEKQTWKRGYVEAQVKEKPSPAIEAAASATNLAQEDEEVERAIQASVRETSRGDVEDDAEVEAAIRESLRSMRENGALPATGWIEEKNLRNDDPSIFDDDEFKITDEEYQDLIQSAMRQSMAEHYGYPLDDDQGFPGASSSSFMPPRQGALVEEPSEMDDLYEAADSSRHQRHLPVQDTSVPAQPAVGISPEELAALEAAAATEEEELQRAINASKEDMHRMQSERNEEDIVLEYIKKQSLAEEEFRKKYTKGKGTGRHDDYDDDNDEELKRAMEESLRMTSGGSWSGEGSGSRSNFGNGGGSSAAAPP</sequence>
<keyword evidence="2" id="KW-1185">Reference proteome</keyword>
<name>A0ACC1MKP1_9HYPO</name>
<comment type="caution">
    <text evidence="1">The sequence shown here is derived from an EMBL/GenBank/DDBJ whole genome shotgun (WGS) entry which is preliminary data.</text>
</comment>
<protein>
    <submittedName>
        <fullName evidence="1">Uncharacterized protein</fullName>
    </submittedName>
</protein>
<evidence type="ECO:0000313" key="1">
    <source>
        <dbReference type="EMBL" id="KAJ2967500.1"/>
    </source>
</evidence>
<organism evidence="1 2">
    <name type="scientific">Zarea fungicola</name>
    <dbReference type="NCBI Taxonomy" id="93591"/>
    <lineage>
        <taxon>Eukaryota</taxon>
        <taxon>Fungi</taxon>
        <taxon>Dikarya</taxon>
        <taxon>Ascomycota</taxon>
        <taxon>Pezizomycotina</taxon>
        <taxon>Sordariomycetes</taxon>
        <taxon>Hypocreomycetidae</taxon>
        <taxon>Hypocreales</taxon>
        <taxon>Cordycipitaceae</taxon>
        <taxon>Zarea</taxon>
    </lineage>
</organism>
<gene>
    <name evidence="1" type="ORF">NQ176_g9633</name>
</gene>
<reference evidence="1" key="1">
    <citation type="submission" date="2022-08" db="EMBL/GenBank/DDBJ databases">
        <title>Genome Sequence of Lecanicillium fungicola.</title>
        <authorList>
            <person name="Buettner E."/>
        </authorList>
    </citation>
    <scope>NUCLEOTIDE SEQUENCE</scope>
    <source>
        <strain evidence="1">Babe33</strain>
    </source>
</reference>